<evidence type="ECO:0000313" key="1">
    <source>
        <dbReference type="EMBL" id="KAI4319246.1"/>
    </source>
</evidence>
<keyword evidence="2" id="KW-1185">Reference proteome</keyword>
<dbReference type="Proteomes" id="UP001057402">
    <property type="component" value="Chromosome 10"/>
</dbReference>
<sequence length="176" mass="19754">MPRYAPVYELHQATQVPYDTGITPQPVPQEAGSSSQSLEQPEIAEQFLQMSIQQGSTSQVIQPAPPSCKSMKFPLRPGLGSYGTECVVKANHFFVELPDNVLHRYDTCESLEPNYQPAVALVVVQKRHQTRFHAGIQISSSSRLAHCHMVWDENKFTADELQSLTNNLCYIYARCT</sequence>
<reference evidence="2" key="1">
    <citation type="journal article" date="2023" name="Front. Plant Sci.">
        <title>Chromosomal-level genome assembly of Melastoma candidum provides insights into trichome evolution.</title>
        <authorList>
            <person name="Zhong Y."/>
            <person name="Wu W."/>
            <person name="Sun C."/>
            <person name="Zou P."/>
            <person name="Liu Y."/>
            <person name="Dai S."/>
            <person name="Zhou R."/>
        </authorList>
    </citation>
    <scope>NUCLEOTIDE SEQUENCE [LARGE SCALE GENOMIC DNA]</scope>
</reference>
<gene>
    <name evidence="1" type="ORF">MLD38_032871</name>
</gene>
<proteinExistence type="predicted"/>
<accession>A0ACB9M8M5</accession>
<organism evidence="1 2">
    <name type="scientific">Melastoma candidum</name>
    <dbReference type="NCBI Taxonomy" id="119954"/>
    <lineage>
        <taxon>Eukaryota</taxon>
        <taxon>Viridiplantae</taxon>
        <taxon>Streptophyta</taxon>
        <taxon>Embryophyta</taxon>
        <taxon>Tracheophyta</taxon>
        <taxon>Spermatophyta</taxon>
        <taxon>Magnoliopsida</taxon>
        <taxon>eudicotyledons</taxon>
        <taxon>Gunneridae</taxon>
        <taxon>Pentapetalae</taxon>
        <taxon>rosids</taxon>
        <taxon>malvids</taxon>
        <taxon>Myrtales</taxon>
        <taxon>Melastomataceae</taxon>
        <taxon>Melastomatoideae</taxon>
        <taxon>Melastomateae</taxon>
        <taxon>Melastoma</taxon>
    </lineage>
</organism>
<comment type="caution">
    <text evidence="1">The sequence shown here is derived from an EMBL/GenBank/DDBJ whole genome shotgun (WGS) entry which is preliminary data.</text>
</comment>
<protein>
    <submittedName>
        <fullName evidence="1">Uncharacterized protein</fullName>
    </submittedName>
</protein>
<dbReference type="EMBL" id="CM042889">
    <property type="protein sequence ID" value="KAI4319246.1"/>
    <property type="molecule type" value="Genomic_DNA"/>
</dbReference>
<evidence type="ECO:0000313" key="2">
    <source>
        <dbReference type="Proteomes" id="UP001057402"/>
    </source>
</evidence>
<name>A0ACB9M8M5_9MYRT</name>